<dbReference type="InterPro" id="IPR013976">
    <property type="entry name" value="HDOD"/>
</dbReference>
<dbReference type="InterPro" id="IPR003607">
    <property type="entry name" value="HD/PDEase_dom"/>
</dbReference>
<accession>A0A8D4VQM3</accession>
<dbReference type="InterPro" id="IPR006675">
    <property type="entry name" value="HDIG_dom"/>
</dbReference>
<dbReference type="KEGG" id="moz:MoryE10_28810"/>
<dbReference type="SMART" id="SM00471">
    <property type="entry name" value="HDc"/>
    <property type="match status" value="1"/>
</dbReference>
<dbReference type="PROSITE" id="PS51833">
    <property type="entry name" value="HDOD"/>
    <property type="match status" value="1"/>
</dbReference>
<dbReference type="InterPro" id="IPR052340">
    <property type="entry name" value="RNase_Y/CdgJ"/>
</dbReference>
<sequence length="291" mass="32075">MDMGQITAELDKKLLAAVEQMPAFPRSVQRILELTRDLACSPKELVQVIETDPVMTIKVLKVINSSYYSFPKKITSVSQCVVYLGFNTVKNLALGIAAIGILPKHNGADFDVEQYLLHSLSTASLAKLLCGRVGHAGLEPMDCYIAGLLHDFGKVVFAQFMPEEFSAALALSRQENIPLHLAEQRMIGADHTVVGSMLAEHWQFAQPLVQCIRHHHSTNVDTGVMHACLFLANQISKQMRYGDSGNACIETPSAEQLRYFGATSLEEVIPSESEMEKVLLEAKTFAQLENA</sequence>
<reference evidence="2" key="1">
    <citation type="submission" date="2019-06" db="EMBL/GenBank/DDBJ databases">
        <title>Complete genome sequence of Methylogaea oryzae strain JCM16910.</title>
        <authorList>
            <person name="Asakawa S."/>
        </authorList>
    </citation>
    <scope>NUCLEOTIDE SEQUENCE</scope>
    <source>
        <strain evidence="2">E10</strain>
    </source>
</reference>
<name>A0A8D4VQM3_9GAMM</name>
<organism evidence="2 3">
    <name type="scientific">Methylogaea oryzae</name>
    <dbReference type="NCBI Taxonomy" id="1295382"/>
    <lineage>
        <taxon>Bacteria</taxon>
        <taxon>Pseudomonadati</taxon>
        <taxon>Pseudomonadota</taxon>
        <taxon>Gammaproteobacteria</taxon>
        <taxon>Methylococcales</taxon>
        <taxon>Methylococcaceae</taxon>
        <taxon>Methylogaea</taxon>
    </lineage>
</organism>
<proteinExistence type="predicted"/>
<evidence type="ECO:0000313" key="3">
    <source>
        <dbReference type="Proteomes" id="UP000824988"/>
    </source>
</evidence>
<dbReference type="CDD" id="cd00077">
    <property type="entry name" value="HDc"/>
    <property type="match status" value="1"/>
</dbReference>
<dbReference type="EMBL" id="AP019782">
    <property type="protein sequence ID" value="BBL72275.1"/>
    <property type="molecule type" value="Genomic_DNA"/>
</dbReference>
<dbReference type="NCBIfam" id="TIGR00277">
    <property type="entry name" value="HDIG"/>
    <property type="match status" value="1"/>
</dbReference>
<dbReference type="Pfam" id="PF08668">
    <property type="entry name" value="HDOD"/>
    <property type="match status" value="1"/>
</dbReference>
<evidence type="ECO:0000313" key="2">
    <source>
        <dbReference type="EMBL" id="BBL72275.1"/>
    </source>
</evidence>
<dbReference type="AlphaFoldDB" id="A0A8D4VQM3"/>
<protein>
    <recommendedName>
        <fullName evidence="1">HDOD domain-containing protein</fullName>
    </recommendedName>
</protein>
<evidence type="ECO:0000259" key="1">
    <source>
        <dbReference type="PROSITE" id="PS51833"/>
    </source>
</evidence>
<dbReference type="PANTHER" id="PTHR33525">
    <property type="match status" value="1"/>
</dbReference>
<gene>
    <name evidence="2" type="ORF">MoryE10_28810</name>
</gene>
<dbReference type="PANTHER" id="PTHR33525:SF3">
    <property type="entry name" value="RIBONUCLEASE Y"/>
    <property type="match status" value="1"/>
</dbReference>
<feature type="domain" description="HDOD" evidence="1">
    <location>
        <begin position="21"/>
        <end position="218"/>
    </location>
</feature>
<keyword evidence="3" id="KW-1185">Reference proteome</keyword>
<dbReference type="Proteomes" id="UP000824988">
    <property type="component" value="Chromosome"/>
</dbReference>